<protein>
    <submittedName>
        <fullName evidence="2">Secreted protein</fullName>
    </submittedName>
</protein>
<proteinExistence type="predicted"/>
<evidence type="ECO:0000313" key="1">
    <source>
        <dbReference type="Proteomes" id="UP000095284"/>
    </source>
</evidence>
<evidence type="ECO:0000313" key="2">
    <source>
        <dbReference type="WBParaSite" id="BXY_1165200.1"/>
    </source>
</evidence>
<accession>A0A1I7SF41</accession>
<dbReference type="WBParaSite" id="BXY_1165200.1">
    <property type="protein sequence ID" value="BXY_1165200.1"/>
    <property type="gene ID" value="BXY_1165200"/>
</dbReference>
<reference evidence="2" key="1">
    <citation type="submission" date="2016-11" db="UniProtKB">
        <authorList>
            <consortium name="WormBaseParasite"/>
        </authorList>
    </citation>
    <scope>IDENTIFICATION</scope>
</reference>
<sequence>MEEEDECAVVFILLAYPAALPFFVCAARKAGSEDFCPEKGREKVSTRGVKYFSHGKKAAIEMNTEITVGLGSQ</sequence>
<dbReference type="AlphaFoldDB" id="A0A1I7SF41"/>
<organism evidence="1 2">
    <name type="scientific">Bursaphelenchus xylophilus</name>
    <name type="common">Pinewood nematode worm</name>
    <name type="synonym">Aphelenchoides xylophilus</name>
    <dbReference type="NCBI Taxonomy" id="6326"/>
    <lineage>
        <taxon>Eukaryota</taxon>
        <taxon>Metazoa</taxon>
        <taxon>Ecdysozoa</taxon>
        <taxon>Nematoda</taxon>
        <taxon>Chromadorea</taxon>
        <taxon>Rhabditida</taxon>
        <taxon>Tylenchina</taxon>
        <taxon>Tylenchomorpha</taxon>
        <taxon>Aphelenchoidea</taxon>
        <taxon>Aphelenchoididae</taxon>
        <taxon>Bursaphelenchus</taxon>
    </lineage>
</organism>
<name>A0A1I7SF41_BURXY</name>
<dbReference type="Proteomes" id="UP000095284">
    <property type="component" value="Unplaced"/>
</dbReference>